<evidence type="ECO:0000256" key="1">
    <source>
        <dbReference type="ARBA" id="ARBA00004141"/>
    </source>
</evidence>
<reference evidence="7 8" key="1">
    <citation type="journal article" date="2023" name="Environ Microbiome">
        <title>A coral-associated actinobacterium mitigates coral bleaching under heat stress.</title>
        <authorList>
            <person name="Li J."/>
            <person name="Zou Y."/>
            <person name="Li Q."/>
            <person name="Zhang J."/>
            <person name="Bourne D.G."/>
            <person name="Lyu Y."/>
            <person name="Liu C."/>
            <person name="Zhang S."/>
        </authorList>
    </citation>
    <scope>NUCLEOTIDE SEQUENCE [LARGE SCALE GENOMIC DNA]</scope>
    <source>
        <strain evidence="7 8">SCSIO 13291</strain>
    </source>
</reference>
<evidence type="ECO:0000259" key="6">
    <source>
        <dbReference type="Pfam" id="PF05154"/>
    </source>
</evidence>
<dbReference type="Pfam" id="PF05154">
    <property type="entry name" value="TM2"/>
    <property type="match status" value="1"/>
</dbReference>
<evidence type="ECO:0000256" key="2">
    <source>
        <dbReference type="ARBA" id="ARBA00022692"/>
    </source>
</evidence>
<sequence length="125" mass="12829">MPDPRPAAHHGQAAGDDPAPAPGAVPGVAGPEVPRAAPRANAPYGLDGRTGVPFSDRSRAVAGLLQVLLAPFAAGRLYLGDTKLALTQIVVSWATCGLGAVWPLVDGIRLLVTHPVDHTGRPLRP</sequence>
<evidence type="ECO:0000256" key="3">
    <source>
        <dbReference type="ARBA" id="ARBA00022989"/>
    </source>
</evidence>
<feature type="compositionally biased region" description="Low complexity" evidence="5">
    <location>
        <begin position="13"/>
        <end position="40"/>
    </location>
</feature>
<dbReference type="RefSeq" id="WP_342371789.1">
    <property type="nucleotide sequence ID" value="NZ_CP115965.1"/>
</dbReference>
<proteinExistence type="predicted"/>
<keyword evidence="2" id="KW-0812">Transmembrane</keyword>
<keyword evidence="3" id="KW-1133">Transmembrane helix</keyword>
<dbReference type="Proteomes" id="UP001434337">
    <property type="component" value="Chromosome"/>
</dbReference>
<keyword evidence="8" id="KW-1185">Reference proteome</keyword>
<name>A0ABZ3C3Z6_9ACTN</name>
<feature type="domain" description="TM2" evidence="6">
    <location>
        <begin position="56"/>
        <end position="108"/>
    </location>
</feature>
<protein>
    <submittedName>
        <fullName evidence="7">NINE protein</fullName>
    </submittedName>
</protein>
<gene>
    <name evidence="7" type="ORF">PCC79_10445</name>
</gene>
<dbReference type="InterPro" id="IPR007829">
    <property type="entry name" value="TM2"/>
</dbReference>
<feature type="region of interest" description="Disordered" evidence="5">
    <location>
        <begin position="1"/>
        <end position="49"/>
    </location>
</feature>
<keyword evidence="4" id="KW-0472">Membrane</keyword>
<comment type="subcellular location">
    <subcellularLocation>
        <location evidence="1">Membrane</location>
        <topology evidence="1">Multi-pass membrane protein</topology>
    </subcellularLocation>
</comment>
<evidence type="ECO:0000313" key="7">
    <source>
        <dbReference type="EMBL" id="WZW97335.1"/>
    </source>
</evidence>
<accession>A0ABZ3C3Z6</accession>
<evidence type="ECO:0000256" key="5">
    <source>
        <dbReference type="SAM" id="MobiDB-lite"/>
    </source>
</evidence>
<organism evidence="7 8">
    <name type="scientific">Propioniciclava soli</name>
    <dbReference type="NCBI Taxonomy" id="2775081"/>
    <lineage>
        <taxon>Bacteria</taxon>
        <taxon>Bacillati</taxon>
        <taxon>Actinomycetota</taxon>
        <taxon>Actinomycetes</taxon>
        <taxon>Propionibacteriales</taxon>
        <taxon>Propionibacteriaceae</taxon>
        <taxon>Propioniciclava</taxon>
    </lineage>
</organism>
<evidence type="ECO:0000256" key="4">
    <source>
        <dbReference type="ARBA" id="ARBA00023136"/>
    </source>
</evidence>
<dbReference type="EMBL" id="CP115965">
    <property type="protein sequence ID" value="WZW97335.1"/>
    <property type="molecule type" value="Genomic_DNA"/>
</dbReference>
<evidence type="ECO:0000313" key="8">
    <source>
        <dbReference type="Proteomes" id="UP001434337"/>
    </source>
</evidence>